<organism evidence="2 3">
    <name type="scientific">Verticillium longisporum</name>
    <name type="common">Verticillium dahliae var. longisporum</name>
    <dbReference type="NCBI Taxonomy" id="100787"/>
    <lineage>
        <taxon>Eukaryota</taxon>
        <taxon>Fungi</taxon>
        <taxon>Dikarya</taxon>
        <taxon>Ascomycota</taxon>
        <taxon>Pezizomycotina</taxon>
        <taxon>Sordariomycetes</taxon>
        <taxon>Hypocreomycetidae</taxon>
        <taxon>Glomerellales</taxon>
        <taxon>Plectosphaerellaceae</taxon>
        <taxon>Verticillium</taxon>
    </lineage>
</organism>
<dbReference type="Proteomes" id="UP000044602">
    <property type="component" value="Unassembled WGS sequence"/>
</dbReference>
<sequence length="139" mass="14521">MAARIQGPSGGASGRGSAGASARCRCRPLRLVLPVVVCRLPFAVGARLEEGGGLSTRRFVSFSGLIASGHVNNLEGMPVVVVRHCPGTVSCSIWQRLEGPARGQCTLRTILLPPGLASRRVPHRSRCQAGTTPQAAVKT</sequence>
<keyword evidence="3" id="KW-1185">Reference proteome</keyword>
<reference evidence="2 3" key="1">
    <citation type="submission" date="2015-05" db="EMBL/GenBank/DDBJ databases">
        <authorList>
            <person name="Wang D.B."/>
            <person name="Wang M."/>
        </authorList>
    </citation>
    <scope>NUCLEOTIDE SEQUENCE [LARGE SCALE GENOMIC DNA]</scope>
    <source>
        <strain evidence="2">VL1</strain>
    </source>
</reference>
<dbReference type="EMBL" id="CVQH01024083">
    <property type="protein sequence ID" value="CRK36464.1"/>
    <property type="molecule type" value="Genomic_DNA"/>
</dbReference>
<proteinExistence type="predicted"/>
<gene>
    <name evidence="2" type="ORF">BN1708_007063</name>
</gene>
<evidence type="ECO:0000256" key="1">
    <source>
        <dbReference type="SAM" id="MobiDB-lite"/>
    </source>
</evidence>
<evidence type="ECO:0000313" key="3">
    <source>
        <dbReference type="Proteomes" id="UP000044602"/>
    </source>
</evidence>
<dbReference type="AlphaFoldDB" id="A0A0G4MQN3"/>
<protein>
    <submittedName>
        <fullName evidence="2">Uncharacterized protein</fullName>
    </submittedName>
</protein>
<feature type="region of interest" description="Disordered" evidence="1">
    <location>
        <begin position="1"/>
        <end position="20"/>
    </location>
</feature>
<name>A0A0G4MQN3_VERLO</name>
<evidence type="ECO:0000313" key="2">
    <source>
        <dbReference type="EMBL" id="CRK36464.1"/>
    </source>
</evidence>
<accession>A0A0G4MQN3</accession>
<feature type="compositionally biased region" description="Gly residues" evidence="1">
    <location>
        <begin position="8"/>
        <end position="17"/>
    </location>
</feature>